<name>A0A0K0EKK4_STRER</name>
<accession>A0A0K0EKK4</accession>
<organism evidence="2">
    <name type="scientific">Strongyloides stercoralis</name>
    <name type="common">Threadworm</name>
    <dbReference type="NCBI Taxonomy" id="6248"/>
    <lineage>
        <taxon>Eukaryota</taxon>
        <taxon>Metazoa</taxon>
        <taxon>Ecdysozoa</taxon>
        <taxon>Nematoda</taxon>
        <taxon>Chromadorea</taxon>
        <taxon>Rhabditida</taxon>
        <taxon>Tylenchina</taxon>
        <taxon>Panagrolaimomorpha</taxon>
        <taxon>Strongyloidoidea</taxon>
        <taxon>Strongyloididae</taxon>
        <taxon>Strongyloides</taxon>
    </lineage>
</organism>
<feature type="transmembrane region" description="Helical" evidence="1">
    <location>
        <begin position="57"/>
        <end position="74"/>
    </location>
</feature>
<evidence type="ECO:0000313" key="2">
    <source>
        <dbReference type="WBParaSite" id="SSTP_0000999750.1"/>
    </source>
</evidence>
<evidence type="ECO:0000256" key="1">
    <source>
        <dbReference type="SAM" id="Phobius"/>
    </source>
</evidence>
<keyword evidence="1" id="KW-0812">Transmembrane</keyword>
<keyword evidence="1" id="KW-0472">Membrane</keyword>
<dbReference type="AlphaFoldDB" id="A0A0K0EKK4"/>
<keyword evidence="1" id="KW-1133">Transmembrane helix</keyword>
<reference evidence="2" key="1">
    <citation type="submission" date="2015-08" db="UniProtKB">
        <authorList>
            <consortium name="WormBaseParasite"/>
        </authorList>
    </citation>
    <scope>IDENTIFICATION</scope>
</reference>
<proteinExistence type="predicted"/>
<protein>
    <submittedName>
        <fullName evidence="2">NADH dehydrogenase subunit 1</fullName>
    </submittedName>
</protein>
<sequence length="75" mass="9011">MLSIAFLYKFLRKKIISLSNFLLLIEKKIIFFIYKSFYKQIDSLIIENLSPPQTSSFYLFIFIIILILFEGIFFN</sequence>
<dbReference type="WBParaSite" id="SSTP_0000999750.1">
    <property type="protein sequence ID" value="SSTP_0000999750.1"/>
    <property type="gene ID" value="SSTP_0000999750"/>
</dbReference>
<feature type="transmembrane region" description="Helical" evidence="1">
    <location>
        <begin position="21"/>
        <end position="37"/>
    </location>
</feature>